<sequence length="348" mass="37300">MWAKLALAGLAVGVVAEARPAKAQYVGHVSAMVLDANTGTVLAQSDPDLQRYPASLTKLMTLYLAFKSLKAGQMTLDSAIPVSIHAASMAPSKLGLVPGTQFTVEQAILALVTKSANDAACALGEYLGGGDEVRFANIMTQQARAMGMSNTTFRNASGLPDPEQVTTARDLAMLTQHLVAEFPEYYHYFSVPAFYFHRRLVPNHDPMLKTYAGADGLKTGYTDLAGHNLVTSAARGNVRLIGVVLGSRSNPQRSQIMTALLDKGFADEGVAPMAPLVQVMARNSVVHRRVIHHVPVAPDAAVEVAEAPTGGRAFRPVTHGHHHTVAHLRLVSAKHVVTRKKKPSHRRG</sequence>
<evidence type="ECO:0000256" key="9">
    <source>
        <dbReference type="RuleBase" id="RU004016"/>
    </source>
</evidence>
<evidence type="ECO:0000256" key="6">
    <source>
        <dbReference type="ARBA" id="ARBA00023316"/>
    </source>
</evidence>
<reference evidence="11" key="1">
    <citation type="submission" date="2023-03" db="EMBL/GenBank/DDBJ databases">
        <authorList>
            <person name="Cleenwerck I."/>
        </authorList>
    </citation>
    <scope>NUCLEOTIDE SEQUENCE</scope>
    <source>
        <strain evidence="11">LMG 32879</strain>
    </source>
</reference>
<protein>
    <submittedName>
        <fullName evidence="11">D-alanyl-D-alanine carboxypeptidase</fullName>
    </submittedName>
</protein>
<evidence type="ECO:0000256" key="2">
    <source>
        <dbReference type="ARBA" id="ARBA00022729"/>
    </source>
</evidence>
<dbReference type="RefSeq" id="WP_289841167.1">
    <property type="nucleotide sequence ID" value="NZ_CATKSH010000008.1"/>
</dbReference>
<proteinExistence type="inferred from homology"/>
<gene>
    <name evidence="11" type="ORF">LMG32879_001692</name>
</gene>
<dbReference type="InterPro" id="IPR018044">
    <property type="entry name" value="Peptidase_S11"/>
</dbReference>
<dbReference type="GO" id="GO:0008360">
    <property type="term" value="P:regulation of cell shape"/>
    <property type="evidence" value="ECO:0007669"/>
    <property type="project" value="UniProtKB-KW"/>
</dbReference>
<evidence type="ECO:0000256" key="3">
    <source>
        <dbReference type="ARBA" id="ARBA00022801"/>
    </source>
</evidence>
<dbReference type="PANTHER" id="PTHR21581">
    <property type="entry name" value="D-ALANYL-D-ALANINE CARBOXYPEPTIDASE"/>
    <property type="match status" value="1"/>
</dbReference>
<dbReference type="AlphaFoldDB" id="A0AA35VAR0"/>
<name>A0AA35VAR0_9PROT</name>
<feature type="domain" description="Peptidase S11 D-alanyl-D-alanine carboxypeptidase A N-terminal" evidence="10">
    <location>
        <begin position="28"/>
        <end position="248"/>
    </location>
</feature>
<feature type="active site" description="Proton acceptor" evidence="7">
    <location>
        <position position="58"/>
    </location>
</feature>
<dbReference type="Gene3D" id="3.40.710.10">
    <property type="entry name" value="DD-peptidase/beta-lactamase superfamily"/>
    <property type="match status" value="1"/>
</dbReference>
<evidence type="ECO:0000256" key="1">
    <source>
        <dbReference type="ARBA" id="ARBA00007164"/>
    </source>
</evidence>
<dbReference type="Pfam" id="PF00768">
    <property type="entry name" value="Peptidase_S11"/>
    <property type="match status" value="1"/>
</dbReference>
<dbReference type="Proteomes" id="UP001176960">
    <property type="component" value="Unassembled WGS sequence"/>
</dbReference>
<dbReference type="SUPFAM" id="SSF56601">
    <property type="entry name" value="beta-lactamase/transpeptidase-like"/>
    <property type="match status" value="1"/>
</dbReference>
<dbReference type="EMBL" id="CATKSH010000008">
    <property type="protein sequence ID" value="CAI9120853.1"/>
    <property type="molecule type" value="Genomic_DNA"/>
</dbReference>
<keyword evidence="5" id="KW-0573">Peptidoglycan synthesis</keyword>
<dbReference type="GO" id="GO:0009002">
    <property type="term" value="F:serine-type D-Ala-D-Ala carboxypeptidase activity"/>
    <property type="evidence" value="ECO:0007669"/>
    <property type="project" value="InterPro"/>
</dbReference>
<feature type="active site" description="Acyl-ester intermediate" evidence="7">
    <location>
        <position position="55"/>
    </location>
</feature>
<feature type="binding site" evidence="8">
    <location>
        <position position="218"/>
    </location>
    <ligand>
        <name>substrate</name>
    </ligand>
</feature>
<dbReference type="InterPro" id="IPR001967">
    <property type="entry name" value="Peptidase_S11_N"/>
</dbReference>
<accession>A0AA35VAR0</accession>
<dbReference type="PRINTS" id="PR00725">
    <property type="entry name" value="DADACBPTASE1"/>
</dbReference>
<comment type="caution">
    <text evidence="11">The sequence shown here is derived from an EMBL/GenBank/DDBJ whole genome shotgun (WGS) entry which is preliminary data.</text>
</comment>
<dbReference type="PANTHER" id="PTHR21581:SF6">
    <property type="entry name" value="TRAFFICKING PROTEIN PARTICLE COMPLEX SUBUNIT 12"/>
    <property type="match status" value="1"/>
</dbReference>
<dbReference type="GO" id="GO:0009252">
    <property type="term" value="P:peptidoglycan biosynthetic process"/>
    <property type="evidence" value="ECO:0007669"/>
    <property type="project" value="UniProtKB-KW"/>
</dbReference>
<evidence type="ECO:0000256" key="5">
    <source>
        <dbReference type="ARBA" id="ARBA00022984"/>
    </source>
</evidence>
<evidence type="ECO:0000256" key="7">
    <source>
        <dbReference type="PIRSR" id="PIRSR618044-1"/>
    </source>
</evidence>
<feature type="active site" evidence="7">
    <location>
        <position position="115"/>
    </location>
</feature>
<keyword evidence="6" id="KW-0961">Cell wall biogenesis/degradation</keyword>
<dbReference type="GO" id="GO:0071555">
    <property type="term" value="P:cell wall organization"/>
    <property type="evidence" value="ECO:0007669"/>
    <property type="project" value="UniProtKB-KW"/>
</dbReference>
<keyword evidence="4" id="KW-0133">Cell shape</keyword>
<evidence type="ECO:0000313" key="12">
    <source>
        <dbReference type="Proteomes" id="UP001176960"/>
    </source>
</evidence>
<evidence type="ECO:0000313" key="11">
    <source>
        <dbReference type="EMBL" id="CAI9120853.1"/>
    </source>
</evidence>
<evidence type="ECO:0000259" key="10">
    <source>
        <dbReference type="Pfam" id="PF00768"/>
    </source>
</evidence>
<dbReference type="GO" id="GO:0006508">
    <property type="term" value="P:proteolysis"/>
    <property type="evidence" value="ECO:0007669"/>
    <property type="project" value="InterPro"/>
</dbReference>
<organism evidence="11 12">
    <name type="scientific">Brytella acorum</name>
    <dbReference type="NCBI Taxonomy" id="2959299"/>
    <lineage>
        <taxon>Bacteria</taxon>
        <taxon>Pseudomonadati</taxon>
        <taxon>Pseudomonadota</taxon>
        <taxon>Alphaproteobacteria</taxon>
        <taxon>Acetobacterales</taxon>
        <taxon>Acetobacteraceae</taxon>
        <taxon>Brytella</taxon>
    </lineage>
</organism>
<keyword evidence="2" id="KW-0732">Signal</keyword>
<dbReference type="InterPro" id="IPR012338">
    <property type="entry name" value="Beta-lactam/transpept-like"/>
</dbReference>
<comment type="similarity">
    <text evidence="1 9">Belongs to the peptidase S11 family.</text>
</comment>
<evidence type="ECO:0000256" key="8">
    <source>
        <dbReference type="PIRSR" id="PIRSR618044-2"/>
    </source>
</evidence>
<keyword evidence="11" id="KW-0645">Protease</keyword>
<keyword evidence="11" id="KW-0121">Carboxypeptidase</keyword>
<keyword evidence="3" id="KW-0378">Hydrolase</keyword>
<evidence type="ECO:0000256" key="4">
    <source>
        <dbReference type="ARBA" id="ARBA00022960"/>
    </source>
</evidence>
<keyword evidence="12" id="KW-1185">Reference proteome</keyword>